<dbReference type="NCBIfam" id="NF011202">
    <property type="entry name" value="PRK14608.1"/>
    <property type="match status" value="1"/>
</dbReference>
<gene>
    <name evidence="10" type="primary">ispE</name>
    <name evidence="13" type="ORF">SAMN02745126_02033</name>
</gene>
<sequence>MHVEAAPAKVNLWLNVVGRRADGYHLLDSLVAFSDLADTLEIRAADDLRLTIEGLGAETLSAEPDNLVLKAARGLADAVGRKPQVAFRLVKRIPMAAGLGGGSADAAAALRGLVRFWRLGLPQADLLTLATRLGADVPMCLLGKPSIARGIGEELEAAPALPRCGVLLVNPGAVLPTPAVFAARRGPFSPVQPIEAWQDLPALVEALAARGNDLTDGAISLQPVVGEVLATLRRSPGVRYAAMSGSGATCFALFDDVAGARSAAASLPPQWWRHAGGFA</sequence>
<feature type="binding site" evidence="10">
    <location>
        <begin position="94"/>
        <end position="104"/>
    </location>
    <ligand>
        <name>ATP</name>
        <dbReference type="ChEBI" id="CHEBI:30616"/>
    </ligand>
</feature>
<reference evidence="14" key="1">
    <citation type="submission" date="2017-02" db="EMBL/GenBank/DDBJ databases">
        <authorList>
            <person name="Varghese N."/>
            <person name="Submissions S."/>
        </authorList>
    </citation>
    <scope>NUCLEOTIDE SEQUENCE [LARGE SCALE GENOMIC DNA]</scope>
    <source>
        <strain evidence="14">ATCC 27094</strain>
    </source>
</reference>
<keyword evidence="8 10" id="KW-0414">Isoprene biosynthesis</keyword>
<dbReference type="OrthoDB" id="9809438at2"/>
<dbReference type="NCBIfam" id="TIGR00154">
    <property type="entry name" value="ispE"/>
    <property type="match status" value="1"/>
</dbReference>
<dbReference type="InterPro" id="IPR006204">
    <property type="entry name" value="GHMP_kinase_N_dom"/>
</dbReference>
<evidence type="ECO:0000256" key="2">
    <source>
        <dbReference type="ARBA" id="ARBA00012052"/>
    </source>
</evidence>
<dbReference type="GO" id="GO:0050515">
    <property type="term" value="F:4-(cytidine 5'-diphospho)-2-C-methyl-D-erythritol kinase activity"/>
    <property type="evidence" value="ECO:0007669"/>
    <property type="project" value="UniProtKB-UniRule"/>
</dbReference>
<dbReference type="PIRSF" id="PIRSF010376">
    <property type="entry name" value="IspE"/>
    <property type="match status" value="1"/>
</dbReference>
<dbReference type="GO" id="GO:0019288">
    <property type="term" value="P:isopentenyl diphosphate biosynthetic process, methylerythritol 4-phosphate pathway"/>
    <property type="evidence" value="ECO:0007669"/>
    <property type="project" value="UniProtKB-UniRule"/>
</dbReference>
<evidence type="ECO:0000256" key="9">
    <source>
        <dbReference type="ARBA" id="ARBA00032554"/>
    </source>
</evidence>
<dbReference type="Gene3D" id="3.30.230.10">
    <property type="match status" value="1"/>
</dbReference>
<dbReference type="InterPro" id="IPR014721">
    <property type="entry name" value="Ribsml_uS5_D2-typ_fold_subgr"/>
</dbReference>
<evidence type="ECO:0000256" key="8">
    <source>
        <dbReference type="ARBA" id="ARBA00023229"/>
    </source>
</evidence>
<dbReference type="PANTHER" id="PTHR43527">
    <property type="entry name" value="4-DIPHOSPHOCYTIDYL-2-C-METHYL-D-ERYTHRITOL KINASE, CHLOROPLASTIC"/>
    <property type="match status" value="1"/>
</dbReference>
<dbReference type="GO" id="GO:0005524">
    <property type="term" value="F:ATP binding"/>
    <property type="evidence" value="ECO:0007669"/>
    <property type="project" value="UniProtKB-UniRule"/>
</dbReference>
<keyword evidence="6 10" id="KW-0418">Kinase</keyword>
<feature type="active site" evidence="10">
    <location>
        <position position="136"/>
    </location>
</feature>
<dbReference type="HAMAP" id="MF_00061">
    <property type="entry name" value="IspE"/>
    <property type="match status" value="1"/>
</dbReference>
<comment type="pathway">
    <text evidence="10">Isoprenoid biosynthesis; isopentenyl diphosphate biosynthesis via DXP pathway; isopentenyl diphosphate from 1-deoxy-D-xylulose 5-phosphate: step 3/6.</text>
</comment>
<dbReference type="SUPFAM" id="SSF55060">
    <property type="entry name" value="GHMP Kinase, C-terminal domain"/>
    <property type="match status" value="1"/>
</dbReference>
<proteinExistence type="inferred from homology"/>
<feature type="domain" description="GHMP kinase C-terminal" evidence="12">
    <location>
        <begin position="204"/>
        <end position="267"/>
    </location>
</feature>
<dbReference type="EMBL" id="FUWJ01000002">
    <property type="protein sequence ID" value="SJZ72267.1"/>
    <property type="molecule type" value="Genomic_DNA"/>
</dbReference>
<evidence type="ECO:0000256" key="5">
    <source>
        <dbReference type="ARBA" id="ARBA00022741"/>
    </source>
</evidence>
<dbReference type="InterPro" id="IPR013750">
    <property type="entry name" value="GHMP_kinase_C_dom"/>
</dbReference>
<comment type="similarity">
    <text evidence="1 10">Belongs to the GHMP kinase family. IspE subfamily.</text>
</comment>
<dbReference type="InterPro" id="IPR020568">
    <property type="entry name" value="Ribosomal_Su5_D2-typ_SF"/>
</dbReference>
<evidence type="ECO:0000313" key="14">
    <source>
        <dbReference type="Proteomes" id="UP000190092"/>
    </source>
</evidence>
<evidence type="ECO:0000313" key="13">
    <source>
        <dbReference type="EMBL" id="SJZ72267.1"/>
    </source>
</evidence>
<evidence type="ECO:0000256" key="1">
    <source>
        <dbReference type="ARBA" id="ARBA00009684"/>
    </source>
</evidence>
<dbReference type="Pfam" id="PF00288">
    <property type="entry name" value="GHMP_kinases_N"/>
    <property type="match status" value="1"/>
</dbReference>
<feature type="domain" description="GHMP kinase N-terminal" evidence="11">
    <location>
        <begin position="66"/>
        <end position="144"/>
    </location>
</feature>
<dbReference type="PANTHER" id="PTHR43527:SF2">
    <property type="entry name" value="4-DIPHOSPHOCYTIDYL-2-C-METHYL-D-ERYTHRITOL KINASE, CHLOROPLASTIC"/>
    <property type="match status" value="1"/>
</dbReference>
<comment type="catalytic activity">
    <reaction evidence="10">
        <text>4-CDP-2-C-methyl-D-erythritol + ATP = 4-CDP-2-C-methyl-D-erythritol 2-phosphate + ADP + H(+)</text>
        <dbReference type="Rhea" id="RHEA:18437"/>
        <dbReference type="ChEBI" id="CHEBI:15378"/>
        <dbReference type="ChEBI" id="CHEBI:30616"/>
        <dbReference type="ChEBI" id="CHEBI:57823"/>
        <dbReference type="ChEBI" id="CHEBI:57919"/>
        <dbReference type="ChEBI" id="CHEBI:456216"/>
        <dbReference type="EC" id="2.7.1.148"/>
    </reaction>
</comment>
<dbReference type="GO" id="GO:0016114">
    <property type="term" value="P:terpenoid biosynthetic process"/>
    <property type="evidence" value="ECO:0007669"/>
    <property type="project" value="UniProtKB-UniRule"/>
</dbReference>
<dbReference type="EC" id="2.7.1.148" evidence="2 10"/>
<dbReference type="UniPathway" id="UPA00056">
    <property type="reaction ID" value="UER00094"/>
</dbReference>
<evidence type="ECO:0000256" key="6">
    <source>
        <dbReference type="ARBA" id="ARBA00022777"/>
    </source>
</evidence>
<dbReference type="AlphaFoldDB" id="A0A1T4MZQ0"/>
<keyword evidence="14" id="KW-1185">Reference proteome</keyword>
<evidence type="ECO:0000256" key="4">
    <source>
        <dbReference type="ARBA" id="ARBA00022679"/>
    </source>
</evidence>
<dbReference type="Pfam" id="PF08544">
    <property type="entry name" value="GHMP_kinases_C"/>
    <property type="match status" value="1"/>
</dbReference>
<dbReference type="Proteomes" id="UP000190092">
    <property type="component" value="Unassembled WGS sequence"/>
</dbReference>
<comment type="function">
    <text evidence="10">Catalyzes the phosphorylation of the position 2 hydroxy group of 4-diphosphocytidyl-2C-methyl-D-erythritol.</text>
</comment>
<organism evidence="13 14">
    <name type="scientific">Enhydrobacter aerosaccus</name>
    <dbReference type="NCBI Taxonomy" id="225324"/>
    <lineage>
        <taxon>Bacteria</taxon>
        <taxon>Pseudomonadati</taxon>
        <taxon>Pseudomonadota</taxon>
        <taxon>Alphaproteobacteria</taxon>
        <taxon>Hyphomicrobiales</taxon>
        <taxon>Enhydrobacter</taxon>
    </lineage>
</organism>
<keyword evidence="5 10" id="KW-0547">Nucleotide-binding</keyword>
<evidence type="ECO:0000256" key="10">
    <source>
        <dbReference type="HAMAP-Rule" id="MF_00061"/>
    </source>
</evidence>
<evidence type="ECO:0000256" key="3">
    <source>
        <dbReference type="ARBA" id="ARBA00017473"/>
    </source>
</evidence>
<dbReference type="InterPro" id="IPR036554">
    <property type="entry name" value="GHMP_kinase_C_sf"/>
</dbReference>
<accession>A0A1T4MZQ0</accession>
<protein>
    <recommendedName>
        <fullName evidence="3 10">4-diphosphocytidyl-2-C-methyl-D-erythritol kinase</fullName>
        <shortName evidence="10">CMK</shortName>
        <ecNumber evidence="2 10">2.7.1.148</ecNumber>
    </recommendedName>
    <alternativeName>
        <fullName evidence="9 10">4-(cytidine-5'-diphospho)-2-C-methyl-D-erythritol kinase</fullName>
    </alternativeName>
</protein>
<name>A0A1T4MZQ0_9HYPH</name>
<keyword evidence="4 10" id="KW-0808">Transferase</keyword>
<evidence type="ECO:0000259" key="11">
    <source>
        <dbReference type="Pfam" id="PF00288"/>
    </source>
</evidence>
<evidence type="ECO:0000259" key="12">
    <source>
        <dbReference type="Pfam" id="PF08544"/>
    </source>
</evidence>
<dbReference type="InterPro" id="IPR004424">
    <property type="entry name" value="IspE"/>
</dbReference>
<dbReference type="SUPFAM" id="SSF54211">
    <property type="entry name" value="Ribosomal protein S5 domain 2-like"/>
    <property type="match status" value="1"/>
</dbReference>
<keyword evidence="7 10" id="KW-0067">ATP-binding</keyword>
<evidence type="ECO:0000256" key="7">
    <source>
        <dbReference type="ARBA" id="ARBA00022840"/>
    </source>
</evidence>
<feature type="active site" evidence="10">
    <location>
        <position position="9"/>
    </location>
</feature>
<dbReference type="STRING" id="225324.SAMN02745126_02033"/>
<dbReference type="Gene3D" id="3.30.70.890">
    <property type="entry name" value="GHMP kinase, C-terminal domain"/>
    <property type="match status" value="1"/>
</dbReference>